<dbReference type="Proteomes" id="UP000218172">
    <property type="component" value="Unassembled WGS sequence"/>
</dbReference>
<dbReference type="Pfam" id="PF12146">
    <property type="entry name" value="Hydrolase_4"/>
    <property type="match status" value="1"/>
</dbReference>
<protein>
    <submittedName>
        <fullName evidence="2">Alpha/beta hydrolase</fullName>
    </submittedName>
</protein>
<dbReference type="GO" id="GO:0016787">
    <property type="term" value="F:hydrolase activity"/>
    <property type="evidence" value="ECO:0007669"/>
    <property type="project" value="UniProtKB-KW"/>
</dbReference>
<dbReference type="AlphaFoldDB" id="A0A2A4MTN8"/>
<reference evidence="3" key="1">
    <citation type="submission" date="2017-08" db="EMBL/GenBank/DDBJ databases">
        <title>A dynamic microbial community with high functional redundancy inhabits the cold, oxic subseafloor aquifer.</title>
        <authorList>
            <person name="Tully B.J."/>
            <person name="Wheat C.G."/>
            <person name="Glazer B.T."/>
            <person name="Huber J.A."/>
        </authorList>
    </citation>
    <scope>NUCLEOTIDE SEQUENCE [LARGE SCALE GENOMIC DNA]</scope>
</reference>
<proteinExistence type="predicted"/>
<dbReference type="EMBL" id="NVQR01000023">
    <property type="protein sequence ID" value="PCH63232.1"/>
    <property type="molecule type" value="Genomic_DNA"/>
</dbReference>
<accession>A0A2A4MTN8</accession>
<dbReference type="InterPro" id="IPR029058">
    <property type="entry name" value="AB_hydrolase_fold"/>
</dbReference>
<keyword evidence="2" id="KW-0378">Hydrolase</keyword>
<evidence type="ECO:0000313" key="3">
    <source>
        <dbReference type="Proteomes" id="UP000218172"/>
    </source>
</evidence>
<gene>
    <name evidence="2" type="ORF">COC19_01325</name>
</gene>
<sequence>MFSLSDAQRLRQELPPSGLSSNDNNSLIQNYLTHYGLADLAKTYSYGMGRFHSQNFELVCQSFSVPSTSRPPSATVFILHGYFDHTGNYSHLIKHCLDLHCNVVVFDLPGHGLSSGKPASIDSFDQYLQAFHDCIHFVEAQQLGSTKPWHLIGQSTGGAIAVDALLNSGQSQKFDKTILLAPLLRPKSWLLSKLQIKVLSLFTKSIARGFSNNSHDQNFLNFLRQEDSLQCTRLPIAWVEAMSAYIKKTESANSSQKQLEIIQGSDDGTVNWQHNLSKLKQLFPAANTTMIEGAKHHMANESPHYRDQVFARISEIISK</sequence>
<dbReference type="PANTHER" id="PTHR11614">
    <property type="entry name" value="PHOSPHOLIPASE-RELATED"/>
    <property type="match status" value="1"/>
</dbReference>
<evidence type="ECO:0000259" key="1">
    <source>
        <dbReference type="Pfam" id="PF12146"/>
    </source>
</evidence>
<feature type="domain" description="Serine aminopeptidase S33" evidence="1">
    <location>
        <begin position="71"/>
        <end position="302"/>
    </location>
</feature>
<evidence type="ECO:0000313" key="2">
    <source>
        <dbReference type="EMBL" id="PCH63232.1"/>
    </source>
</evidence>
<dbReference type="InterPro" id="IPR051044">
    <property type="entry name" value="MAG_DAG_Lipase"/>
</dbReference>
<dbReference type="InterPro" id="IPR022742">
    <property type="entry name" value="Hydrolase_4"/>
</dbReference>
<dbReference type="Gene3D" id="3.40.50.1820">
    <property type="entry name" value="alpha/beta hydrolase"/>
    <property type="match status" value="1"/>
</dbReference>
<name>A0A2A4MTN8_9GAMM</name>
<dbReference type="SUPFAM" id="SSF53474">
    <property type="entry name" value="alpha/beta-Hydrolases"/>
    <property type="match status" value="1"/>
</dbReference>
<organism evidence="2 3">
    <name type="scientific">SAR86 cluster bacterium</name>
    <dbReference type="NCBI Taxonomy" id="2030880"/>
    <lineage>
        <taxon>Bacteria</taxon>
        <taxon>Pseudomonadati</taxon>
        <taxon>Pseudomonadota</taxon>
        <taxon>Gammaproteobacteria</taxon>
        <taxon>SAR86 cluster</taxon>
    </lineage>
</organism>
<comment type="caution">
    <text evidence="2">The sequence shown here is derived from an EMBL/GenBank/DDBJ whole genome shotgun (WGS) entry which is preliminary data.</text>
</comment>